<evidence type="ECO:0000256" key="2">
    <source>
        <dbReference type="ARBA" id="ARBA00023277"/>
    </source>
</evidence>
<dbReference type="PROSITE" id="PS51173">
    <property type="entry name" value="CBM2"/>
    <property type="match status" value="1"/>
</dbReference>
<feature type="domain" description="Fibronectin type-III" evidence="6">
    <location>
        <begin position="45"/>
        <end position="132"/>
    </location>
</feature>
<keyword evidence="9" id="KW-1185">Reference proteome</keyword>
<dbReference type="SUPFAM" id="SSF49384">
    <property type="entry name" value="Carbohydrate-binding domain"/>
    <property type="match status" value="1"/>
</dbReference>
<dbReference type="PANTHER" id="PTHR13817">
    <property type="entry name" value="TITIN"/>
    <property type="match status" value="1"/>
</dbReference>
<feature type="chain" id="PRO_5019767707" evidence="5">
    <location>
        <begin position="36"/>
        <end position="342"/>
    </location>
</feature>
<evidence type="ECO:0000259" key="6">
    <source>
        <dbReference type="PROSITE" id="PS50853"/>
    </source>
</evidence>
<keyword evidence="4" id="KW-0624">Polysaccharide degradation</keyword>
<dbReference type="PROSITE" id="PS50853">
    <property type="entry name" value="FN3"/>
    <property type="match status" value="2"/>
</dbReference>
<reference evidence="8 9" key="1">
    <citation type="submission" date="2018-10" db="EMBL/GenBank/DDBJ databases">
        <title>Sequencing the genomes of 1000 actinobacteria strains.</title>
        <authorList>
            <person name="Klenk H.-P."/>
        </authorList>
    </citation>
    <scope>NUCLEOTIDE SEQUENCE [LARGE SCALE GENOMIC DNA]</scope>
    <source>
        <strain evidence="8 9">DSM 45175</strain>
    </source>
</reference>
<keyword evidence="1" id="KW-0677">Repeat</keyword>
<organism evidence="8 9">
    <name type="scientific">Micromonospora pisi</name>
    <dbReference type="NCBI Taxonomy" id="589240"/>
    <lineage>
        <taxon>Bacteria</taxon>
        <taxon>Bacillati</taxon>
        <taxon>Actinomycetota</taxon>
        <taxon>Actinomycetes</taxon>
        <taxon>Micromonosporales</taxon>
        <taxon>Micromonosporaceae</taxon>
        <taxon>Micromonospora</taxon>
    </lineage>
</organism>
<feature type="domain" description="CBM2" evidence="7">
    <location>
        <begin position="231"/>
        <end position="340"/>
    </location>
</feature>
<dbReference type="OrthoDB" id="2662392at2"/>
<proteinExistence type="predicted"/>
<dbReference type="InterPro" id="IPR013783">
    <property type="entry name" value="Ig-like_fold"/>
</dbReference>
<keyword evidence="2" id="KW-0119">Carbohydrate metabolism</keyword>
<accession>A0A495JUA7</accession>
<dbReference type="SUPFAM" id="SSF49265">
    <property type="entry name" value="Fibronectin type III"/>
    <property type="match status" value="1"/>
</dbReference>
<dbReference type="GO" id="GO:0030247">
    <property type="term" value="F:polysaccharide binding"/>
    <property type="evidence" value="ECO:0007669"/>
    <property type="project" value="UniProtKB-UniRule"/>
</dbReference>
<comment type="caution">
    <text evidence="8">The sequence shown here is derived from an EMBL/GenBank/DDBJ whole genome shotgun (WGS) entry which is preliminary data.</text>
</comment>
<evidence type="ECO:0000313" key="9">
    <source>
        <dbReference type="Proteomes" id="UP000277671"/>
    </source>
</evidence>
<feature type="domain" description="Fibronectin type-III" evidence="6">
    <location>
        <begin position="139"/>
        <end position="234"/>
    </location>
</feature>
<dbReference type="InterPro" id="IPR050964">
    <property type="entry name" value="Striated_Muscle_Regulatory"/>
</dbReference>
<dbReference type="Proteomes" id="UP000277671">
    <property type="component" value="Unassembled WGS sequence"/>
</dbReference>
<dbReference type="SMART" id="SM00637">
    <property type="entry name" value="CBD_II"/>
    <property type="match status" value="1"/>
</dbReference>
<evidence type="ECO:0000259" key="7">
    <source>
        <dbReference type="PROSITE" id="PS51173"/>
    </source>
</evidence>
<dbReference type="InterPro" id="IPR012291">
    <property type="entry name" value="CBM2_carb-bd_dom_sf"/>
</dbReference>
<evidence type="ECO:0000256" key="4">
    <source>
        <dbReference type="ARBA" id="ARBA00023326"/>
    </source>
</evidence>
<dbReference type="CDD" id="cd00063">
    <property type="entry name" value="FN3"/>
    <property type="match status" value="2"/>
</dbReference>
<dbReference type="InterPro" id="IPR008965">
    <property type="entry name" value="CBM2/CBM3_carb-bd_dom_sf"/>
</dbReference>
<dbReference type="InterPro" id="IPR003961">
    <property type="entry name" value="FN3_dom"/>
</dbReference>
<dbReference type="GO" id="GO:0000272">
    <property type="term" value="P:polysaccharide catabolic process"/>
    <property type="evidence" value="ECO:0007669"/>
    <property type="project" value="UniProtKB-KW"/>
</dbReference>
<dbReference type="EMBL" id="RBKT01000001">
    <property type="protein sequence ID" value="RKR92573.1"/>
    <property type="molecule type" value="Genomic_DNA"/>
</dbReference>
<gene>
    <name evidence="8" type="ORF">BDK92_7014</name>
</gene>
<dbReference type="RefSeq" id="WP_121160542.1">
    <property type="nucleotide sequence ID" value="NZ_RBKT01000001.1"/>
</dbReference>
<dbReference type="Gene3D" id="2.60.40.290">
    <property type="match status" value="1"/>
</dbReference>
<evidence type="ECO:0000256" key="3">
    <source>
        <dbReference type="ARBA" id="ARBA00023295"/>
    </source>
</evidence>
<evidence type="ECO:0000256" key="1">
    <source>
        <dbReference type="ARBA" id="ARBA00022737"/>
    </source>
</evidence>
<keyword evidence="3" id="KW-0378">Hydrolase</keyword>
<dbReference type="InterPro" id="IPR001919">
    <property type="entry name" value="CBD2"/>
</dbReference>
<protein>
    <submittedName>
        <fullName evidence="8">Fibronectin type III domain protein</fullName>
    </submittedName>
</protein>
<dbReference type="Pfam" id="PF00553">
    <property type="entry name" value="CBM_2"/>
    <property type="match status" value="1"/>
</dbReference>
<dbReference type="Pfam" id="PF00041">
    <property type="entry name" value="fn3"/>
    <property type="match status" value="2"/>
</dbReference>
<keyword evidence="5" id="KW-0732">Signal</keyword>
<name>A0A495JUA7_9ACTN</name>
<dbReference type="Gene3D" id="2.60.40.10">
    <property type="entry name" value="Immunoglobulins"/>
    <property type="match status" value="2"/>
</dbReference>
<dbReference type="GO" id="GO:0004553">
    <property type="term" value="F:hydrolase activity, hydrolyzing O-glycosyl compounds"/>
    <property type="evidence" value="ECO:0007669"/>
    <property type="project" value="InterPro"/>
</dbReference>
<dbReference type="SMART" id="SM00060">
    <property type="entry name" value="FN3"/>
    <property type="match status" value="2"/>
</dbReference>
<sequence>MPVRPSRTARSWAHRPLVTVLTAILVTTVASPAYAAEEDTEAPTAPGAITIVDIDTTWVEFTWTASTDNVGVARYDVNARFEDFGRSYTTATNSIRIEALGPSRTYTWQVIARDAAGNGASSPTLRLTMPPGDDQPPGAPGNPIAYDLSDTSLWLRWEHSVENVVLDRYEVFRVNTDGSRTRVSEIYQYPPGRNSTRISGLSPNTTYTFVVQARDEVGFDSPFSEPVTVTTRSAAPACAARVEVHQWGNGSVAHLVVENTSTTTIDGWTMSWNIAPNQQFHGLWGAEVLFRDPLRRAIWVDNASYNRTIAPGGSVRVGYVATDSVAPWQIALSGAICTVTPT</sequence>
<dbReference type="AlphaFoldDB" id="A0A495JUA7"/>
<evidence type="ECO:0000256" key="5">
    <source>
        <dbReference type="SAM" id="SignalP"/>
    </source>
</evidence>
<dbReference type="InterPro" id="IPR036116">
    <property type="entry name" value="FN3_sf"/>
</dbReference>
<dbReference type="PANTHER" id="PTHR13817:SF166">
    <property type="entry name" value="NEURONAL IGCAM-RELATED"/>
    <property type="match status" value="1"/>
</dbReference>
<evidence type="ECO:0000313" key="8">
    <source>
        <dbReference type="EMBL" id="RKR92573.1"/>
    </source>
</evidence>
<feature type="signal peptide" evidence="5">
    <location>
        <begin position="1"/>
        <end position="35"/>
    </location>
</feature>
<keyword evidence="3" id="KW-0326">Glycosidase</keyword>